<keyword evidence="3" id="KW-1185">Reference proteome</keyword>
<feature type="transmembrane region" description="Helical" evidence="1">
    <location>
        <begin position="131"/>
        <end position="149"/>
    </location>
</feature>
<feature type="transmembrane region" description="Helical" evidence="1">
    <location>
        <begin position="345"/>
        <end position="366"/>
    </location>
</feature>
<feature type="transmembrane region" description="Helical" evidence="1">
    <location>
        <begin position="32"/>
        <end position="50"/>
    </location>
</feature>
<feature type="transmembrane region" description="Helical" evidence="1">
    <location>
        <begin position="297"/>
        <end position="315"/>
    </location>
</feature>
<feature type="transmembrane region" description="Helical" evidence="1">
    <location>
        <begin position="203"/>
        <end position="230"/>
    </location>
</feature>
<feature type="transmembrane region" description="Helical" evidence="1">
    <location>
        <begin position="242"/>
        <end position="264"/>
    </location>
</feature>
<comment type="caution">
    <text evidence="2">The sequence shown here is derived from an EMBL/GenBank/DDBJ whole genome shotgun (WGS) entry which is preliminary data.</text>
</comment>
<evidence type="ECO:0008006" key="4">
    <source>
        <dbReference type="Google" id="ProtNLM"/>
    </source>
</evidence>
<dbReference type="EMBL" id="JTDN01000002">
    <property type="protein sequence ID" value="KHL24368.1"/>
    <property type="molecule type" value="Genomic_DNA"/>
</dbReference>
<proteinExistence type="predicted"/>
<dbReference type="Proteomes" id="UP000030988">
    <property type="component" value="Unassembled WGS sequence"/>
</dbReference>
<protein>
    <recommendedName>
        <fullName evidence="4">DUF2029 domain-containing protein</fullName>
    </recommendedName>
</protein>
<evidence type="ECO:0000313" key="3">
    <source>
        <dbReference type="Proteomes" id="UP000030988"/>
    </source>
</evidence>
<dbReference type="STRING" id="1572751.PK98_09815"/>
<keyword evidence="1" id="KW-0472">Membrane</keyword>
<sequence length="386" mass="41581">MLGTVIGPRVRPLTPLGRVEALGRPFRALRPGPALIGLVLLALALVWSGVGTQRFDEVKQARAAEIVKKRAAGRKGDLALYQRINDRVAKGEAYHTVALDEQRNNHYPTRPFVTVRMPTLAWSSLLLGTTGWKWLGLGLLAATALAWAAQLRRLAAAPERLAAMALTVAAGWQATLPMIGLKHDVVAGLLLSLGFALYRPNRWWPAWIAVLLAVLVRELALPFVLVWAVMALAGRRWGEFRAVLLLLAVCVAAIALHASAVHGAQLPNDPRSPGWTEMQGLPLVWGSFADVTPLKNGPAWLAGPIALLALVGWAGIGGRTGLFALLWFGGMSIAVALFARSNTFYWVLLMLPGYFIGLALAPRALADWVQAALGHRPTRHGTLIGA</sequence>
<accession>A0A0B2BS10</accession>
<keyword evidence="1" id="KW-0812">Transmembrane</keyword>
<reference evidence="2 3" key="1">
    <citation type="submission" date="2014-11" db="EMBL/GenBank/DDBJ databases">
        <title>Draft genome sequence of Kirrobacter mercurialis.</title>
        <authorList>
            <person name="Coil D.A."/>
            <person name="Eisen J.A."/>
        </authorList>
    </citation>
    <scope>NUCLEOTIDE SEQUENCE [LARGE SCALE GENOMIC DNA]</scope>
    <source>
        <strain evidence="2 3">Coronado</strain>
    </source>
</reference>
<gene>
    <name evidence="2" type="ORF">PK98_09815</name>
</gene>
<dbReference type="AlphaFoldDB" id="A0A0B2BS10"/>
<evidence type="ECO:0000313" key="2">
    <source>
        <dbReference type="EMBL" id="KHL24368.1"/>
    </source>
</evidence>
<keyword evidence="1" id="KW-1133">Transmembrane helix</keyword>
<organism evidence="2 3">
    <name type="scientific">Croceibacterium mercuriale</name>
    <dbReference type="NCBI Taxonomy" id="1572751"/>
    <lineage>
        <taxon>Bacteria</taxon>
        <taxon>Pseudomonadati</taxon>
        <taxon>Pseudomonadota</taxon>
        <taxon>Alphaproteobacteria</taxon>
        <taxon>Sphingomonadales</taxon>
        <taxon>Erythrobacteraceae</taxon>
        <taxon>Croceibacterium</taxon>
    </lineage>
</organism>
<feature type="transmembrane region" description="Helical" evidence="1">
    <location>
        <begin position="161"/>
        <end position="183"/>
    </location>
</feature>
<dbReference type="OrthoDB" id="8266279at2"/>
<feature type="transmembrane region" description="Helical" evidence="1">
    <location>
        <begin position="322"/>
        <end position="339"/>
    </location>
</feature>
<name>A0A0B2BS10_9SPHN</name>
<dbReference type="RefSeq" id="WP_039096708.1">
    <property type="nucleotide sequence ID" value="NZ_JTDN01000002.1"/>
</dbReference>
<evidence type="ECO:0000256" key="1">
    <source>
        <dbReference type="SAM" id="Phobius"/>
    </source>
</evidence>